<evidence type="ECO:0000313" key="5">
    <source>
        <dbReference type="Proteomes" id="UP001221142"/>
    </source>
</evidence>
<dbReference type="Proteomes" id="UP001221142">
    <property type="component" value="Unassembled WGS sequence"/>
</dbReference>
<dbReference type="AlphaFoldDB" id="A0AAD7FLU5"/>
<name>A0AAD7FLU5_9AGAR</name>
<feature type="domain" description="Mating-type protein A-alpha/beta 1 N-terminal" evidence="2">
    <location>
        <begin position="10"/>
        <end position="87"/>
    </location>
</feature>
<dbReference type="EMBL" id="JARKIF010000009">
    <property type="protein sequence ID" value="KAJ7631140.1"/>
    <property type="molecule type" value="Genomic_DNA"/>
</dbReference>
<evidence type="ECO:0000259" key="2">
    <source>
        <dbReference type="Pfam" id="PF12731"/>
    </source>
</evidence>
<gene>
    <name evidence="3" type="ORF">FB45DRAFT_867318</name>
    <name evidence="4" type="ORF">FB45DRAFT_867322</name>
</gene>
<dbReference type="InterPro" id="IPR024333">
    <property type="entry name" value="Mating-type_A-alpha/beta_1_N"/>
</dbReference>
<reference evidence="3" key="1">
    <citation type="submission" date="2023-03" db="EMBL/GenBank/DDBJ databases">
        <title>Massive genome expansion in bonnet fungi (Mycena s.s.) driven by repeated elements and novel gene families across ecological guilds.</title>
        <authorList>
            <consortium name="Lawrence Berkeley National Laboratory"/>
            <person name="Harder C.B."/>
            <person name="Miyauchi S."/>
            <person name="Viragh M."/>
            <person name="Kuo A."/>
            <person name="Thoen E."/>
            <person name="Andreopoulos B."/>
            <person name="Lu D."/>
            <person name="Skrede I."/>
            <person name="Drula E."/>
            <person name="Henrissat B."/>
            <person name="Morin E."/>
            <person name="Kohler A."/>
            <person name="Barry K."/>
            <person name="LaButti K."/>
            <person name="Morin E."/>
            <person name="Salamov A."/>
            <person name="Lipzen A."/>
            <person name="Mereny Z."/>
            <person name="Hegedus B."/>
            <person name="Baldrian P."/>
            <person name="Stursova M."/>
            <person name="Weitz H."/>
            <person name="Taylor A."/>
            <person name="Grigoriev I.V."/>
            <person name="Nagy L.G."/>
            <person name="Martin F."/>
            <person name="Kauserud H."/>
        </authorList>
    </citation>
    <scope>NUCLEOTIDE SEQUENCE</scope>
    <source>
        <strain evidence="3">9284</strain>
    </source>
</reference>
<keyword evidence="5" id="KW-1185">Reference proteome</keyword>
<evidence type="ECO:0000313" key="4">
    <source>
        <dbReference type="EMBL" id="KAJ7631140.1"/>
    </source>
</evidence>
<sequence length="225" mass="25145">MASSSSLYAKLQQIQLDIFNAAGSGDNAQLATVARRWAQLAAELQTAQQYGGLTQETQLLAGTVAESVRILSSSLIEAEEAYDNIQANAEAELDETWQPPEEEEGRETLVARAVSRTTRPQPVMRAGEARLLWQTRTLADLVENESRRNTPWRESLEPERLGLEIPGEQRGREVARSQGRVPKKGGFKEYWDLLGETGGGYNRNRAEPEEEHSKGVRRRVSLRLD</sequence>
<organism evidence="3 5">
    <name type="scientific">Roridomyces roridus</name>
    <dbReference type="NCBI Taxonomy" id="1738132"/>
    <lineage>
        <taxon>Eukaryota</taxon>
        <taxon>Fungi</taxon>
        <taxon>Dikarya</taxon>
        <taxon>Basidiomycota</taxon>
        <taxon>Agaricomycotina</taxon>
        <taxon>Agaricomycetes</taxon>
        <taxon>Agaricomycetidae</taxon>
        <taxon>Agaricales</taxon>
        <taxon>Marasmiineae</taxon>
        <taxon>Mycenaceae</taxon>
        <taxon>Roridomyces</taxon>
    </lineage>
</organism>
<evidence type="ECO:0000256" key="1">
    <source>
        <dbReference type="SAM" id="MobiDB-lite"/>
    </source>
</evidence>
<feature type="compositionally biased region" description="Basic residues" evidence="1">
    <location>
        <begin position="215"/>
        <end position="225"/>
    </location>
</feature>
<proteinExistence type="predicted"/>
<evidence type="ECO:0000313" key="3">
    <source>
        <dbReference type="EMBL" id="KAJ7631136.1"/>
    </source>
</evidence>
<accession>A0AAD7FLU5</accession>
<dbReference type="EMBL" id="JARKIF010000009">
    <property type="protein sequence ID" value="KAJ7631136.1"/>
    <property type="molecule type" value="Genomic_DNA"/>
</dbReference>
<protein>
    <recommendedName>
        <fullName evidence="2">Mating-type protein A-alpha/beta 1 N-terminal domain-containing protein</fullName>
    </recommendedName>
</protein>
<dbReference type="Pfam" id="PF12731">
    <property type="entry name" value="Mating_N"/>
    <property type="match status" value="1"/>
</dbReference>
<feature type="region of interest" description="Disordered" evidence="1">
    <location>
        <begin position="195"/>
        <end position="225"/>
    </location>
</feature>
<comment type="caution">
    <text evidence="3">The sequence shown here is derived from an EMBL/GenBank/DDBJ whole genome shotgun (WGS) entry which is preliminary data.</text>
</comment>
<feature type="compositionally biased region" description="Basic and acidic residues" evidence="1">
    <location>
        <begin position="204"/>
        <end position="214"/>
    </location>
</feature>